<keyword evidence="10" id="KW-0456">Lyase</keyword>
<dbReference type="SUPFAM" id="SSF161084">
    <property type="entry name" value="MAPEG domain-like"/>
    <property type="match status" value="1"/>
</dbReference>
<comment type="subunit">
    <text evidence="20">Homotrimer. Interacts with ALOX5AP and ALOX5.</text>
</comment>
<evidence type="ECO:0000256" key="11">
    <source>
        <dbReference type="ARBA" id="ARBA00023242"/>
    </source>
</evidence>
<name>A0ABV0VZQ9_9TELE</name>
<evidence type="ECO:0000256" key="2">
    <source>
        <dbReference type="ARBA" id="ARBA00010459"/>
    </source>
</evidence>
<feature type="transmembrane region" description="Helical" evidence="22">
    <location>
        <begin position="201"/>
        <end position="228"/>
    </location>
</feature>
<comment type="caution">
    <text evidence="23">The sequence shown here is derived from an EMBL/GenBank/DDBJ whole genome shotgun (WGS) entry which is preliminary data.</text>
</comment>
<dbReference type="EMBL" id="JAHRIM010020745">
    <property type="protein sequence ID" value="MEQ2262695.1"/>
    <property type="molecule type" value="Genomic_DNA"/>
</dbReference>
<comment type="pathway">
    <text evidence="14">Lipid metabolism; leukotriene C4 biosynthesis.</text>
</comment>
<proteinExistence type="inferred from homology"/>
<evidence type="ECO:0000256" key="8">
    <source>
        <dbReference type="ARBA" id="ARBA00022989"/>
    </source>
</evidence>
<keyword evidence="4" id="KW-0808">Transferase</keyword>
<dbReference type="Pfam" id="PF01124">
    <property type="entry name" value="MAPEG"/>
    <property type="match status" value="1"/>
</dbReference>
<dbReference type="InterPro" id="IPR001129">
    <property type="entry name" value="Membr-assoc_MAPEG"/>
</dbReference>
<dbReference type="PANTHER" id="PTHR10250">
    <property type="entry name" value="MICROSOMAL GLUTATHIONE S-TRANSFERASE"/>
    <property type="match status" value="1"/>
</dbReference>
<evidence type="ECO:0000256" key="21">
    <source>
        <dbReference type="ARBA" id="ARBA00049298"/>
    </source>
</evidence>
<accession>A0ABV0VZQ9</accession>
<evidence type="ECO:0000256" key="14">
    <source>
        <dbReference type="ARBA" id="ARBA00037884"/>
    </source>
</evidence>
<evidence type="ECO:0000256" key="1">
    <source>
        <dbReference type="ARBA" id="ARBA00004477"/>
    </source>
</evidence>
<organism evidence="23 24">
    <name type="scientific">Xenotaenia resolanae</name>
    <dbReference type="NCBI Taxonomy" id="208358"/>
    <lineage>
        <taxon>Eukaryota</taxon>
        <taxon>Metazoa</taxon>
        <taxon>Chordata</taxon>
        <taxon>Craniata</taxon>
        <taxon>Vertebrata</taxon>
        <taxon>Euteleostomi</taxon>
        <taxon>Actinopterygii</taxon>
        <taxon>Neopterygii</taxon>
        <taxon>Teleostei</taxon>
        <taxon>Neoteleostei</taxon>
        <taxon>Acanthomorphata</taxon>
        <taxon>Ovalentaria</taxon>
        <taxon>Atherinomorphae</taxon>
        <taxon>Cyprinodontiformes</taxon>
        <taxon>Goodeidae</taxon>
        <taxon>Xenotaenia</taxon>
    </lineage>
</organism>
<dbReference type="PANTHER" id="PTHR10250:SF4">
    <property type="entry name" value="LEUKOTRIENE C4 SYNTHASE"/>
    <property type="match status" value="1"/>
</dbReference>
<keyword evidence="5 22" id="KW-0812">Transmembrane</keyword>
<evidence type="ECO:0000256" key="9">
    <source>
        <dbReference type="ARBA" id="ARBA00023136"/>
    </source>
</evidence>
<dbReference type="Proteomes" id="UP001444071">
    <property type="component" value="Unassembled WGS sequence"/>
</dbReference>
<evidence type="ECO:0000256" key="5">
    <source>
        <dbReference type="ARBA" id="ARBA00022692"/>
    </source>
</evidence>
<comment type="similarity">
    <text evidence="2">Belongs to the MAPEG family.</text>
</comment>
<evidence type="ECO:0000256" key="7">
    <source>
        <dbReference type="ARBA" id="ARBA00022824"/>
    </source>
</evidence>
<dbReference type="InterPro" id="IPR050997">
    <property type="entry name" value="MAPEG"/>
</dbReference>
<keyword evidence="3" id="KW-0597">Phosphoprotein</keyword>
<gene>
    <name evidence="23" type="ORF">XENORESO_019489</name>
</gene>
<dbReference type="InterPro" id="IPR023352">
    <property type="entry name" value="MAPEG-like_dom_sf"/>
</dbReference>
<evidence type="ECO:0000256" key="15">
    <source>
        <dbReference type="ARBA" id="ARBA00039056"/>
    </source>
</evidence>
<keyword evidence="6" id="KW-0434">Leukotriene biosynthesis</keyword>
<sequence>MVSTSLDIMRGIWEGPSHSGNMDCSQMEQFSRCSLKHRSLQPCSAMVGGTPPQVSAFGSASCRGTLPVYHSFLAAFIPSPQFRCISLTCCPAEMLDKAVGLGAVTVLGVLEQAYFSLQVIYARRKYKVSPPTISGPAGFERIFRAQANCSEYFPIFITVMWTSGVFFSQGLSSVCGLLYLYGRLRYFWGYAESAEGRLAPLYFSAQVLWVLIGFSAVGVFLSFCQVYLDVDLLQEFCSLCFSQLLLWY</sequence>
<keyword evidence="8 22" id="KW-1133">Transmembrane helix</keyword>
<evidence type="ECO:0000256" key="16">
    <source>
        <dbReference type="ARBA" id="ARBA00039419"/>
    </source>
</evidence>
<evidence type="ECO:0000256" key="12">
    <source>
        <dbReference type="ARBA" id="ARBA00036460"/>
    </source>
</evidence>
<evidence type="ECO:0000313" key="24">
    <source>
        <dbReference type="Proteomes" id="UP001444071"/>
    </source>
</evidence>
<feature type="transmembrane region" description="Helical" evidence="22">
    <location>
        <begin position="152"/>
        <end position="180"/>
    </location>
</feature>
<evidence type="ECO:0000256" key="17">
    <source>
        <dbReference type="ARBA" id="ARBA00041224"/>
    </source>
</evidence>
<comment type="catalytic activity">
    <reaction evidence="21">
        <text>leukotriene C4 = leukotriene A4 + glutathione</text>
        <dbReference type="Rhea" id="RHEA:17617"/>
        <dbReference type="ChEBI" id="CHEBI:57463"/>
        <dbReference type="ChEBI" id="CHEBI:57925"/>
        <dbReference type="ChEBI" id="CHEBI:57973"/>
        <dbReference type="EC" id="4.4.1.20"/>
    </reaction>
    <physiologicalReaction direction="right-to-left" evidence="21">
        <dbReference type="Rhea" id="RHEA:17619"/>
    </physiologicalReaction>
</comment>
<evidence type="ECO:0000256" key="19">
    <source>
        <dbReference type="ARBA" id="ARBA00045217"/>
    </source>
</evidence>
<protein>
    <recommendedName>
        <fullName evidence="16">Leukotriene C4 synthase</fullName>
        <ecNumber evidence="15">4.4.1.20</ecNumber>
    </recommendedName>
    <alternativeName>
        <fullName evidence="18">Glutathione S-transferase LTC4</fullName>
    </alternativeName>
    <alternativeName>
        <fullName evidence="17">Leukotriene-C(4) synthase</fullName>
    </alternativeName>
</protein>
<dbReference type="EC" id="4.4.1.20" evidence="15"/>
<comment type="function">
    <text evidence="19">Catalyzes the conjugation of leukotriene A4 with reduced glutathione (GSH) to form leukotriene C4 with high specificity. Can also catalyze the transfer of a glutathionyl group from glutathione (GSH) to 13(S),14(S)-epoxy-docosahexaenoic acid to form maresin conjugate in tissue regeneration 1 (MCTR1), a bioactive lipid mediator that possess potent anti-inflammatory and proresolving actions.</text>
</comment>
<keyword evidence="9 22" id="KW-0472">Membrane</keyword>
<evidence type="ECO:0000256" key="20">
    <source>
        <dbReference type="ARBA" id="ARBA00046493"/>
    </source>
</evidence>
<evidence type="ECO:0000256" key="4">
    <source>
        <dbReference type="ARBA" id="ARBA00022679"/>
    </source>
</evidence>
<reference evidence="23 24" key="1">
    <citation type="submission" date="2021-06" db="EMBL/GenBank/DDBJ databases">
        <authorList>
            <person name="Palmer J.M."/>
        </authorList>
    </citation>
    <scope>NUCLEOTIDE SEQUENCE [LARGE SCALE GENOMIC DNA]</scope>
    <source>
        <strain evidence="23 24">XR_2019</strain>
        <tissue evidence="23">Muscle</tissue>
    </source>
</reference>
<evidence type="ECO:0000256" key="10">
    <source>
        <dbReference type="ARBA" id="ARBA00023239"/>
    </source>
</evidence>
<dbReference type="InterPro" id="IPR001446">
    <property type="entry name" value="5_LipOase_AP"/>
</dbReference>
<evidence type="ECO:0000256" key="18">
    <source>
        <dbReference type="ARBA" id="ARBA00041943"/>
    </source>
</evidence>
<evidence type="ECO:0000256" key="13">
    <source>
        <dbReference type="ARBA" id="ARBA00037823"/>
    </source>
</evidence>
<dbReference type="Gene3D" id="1.20.120.550">
    <property type="entry name" value="Membrane associated eicosanoid/glutathione metabolism-like domain"/>
    <property type="match status" value="1"/>
</dbReference>
<evidence type="ECO:0000256" key="22">
    <source>
        <dbReference type="SAM" id="Phobius"/>
    </source>
</evidence>
<evidence type="ECO:0000256" key="3">
    <source>
        <dbReference type="ARBA" id="ARBA00022553"/>
    </source>
</evidence>
<keyword evidence="7" id="KW-0256">Endoplasmic reticulum</keyword>
<dbReference type="PRINTS" id="PR00488">
    <property type="entry name" value="5LPOXGNASEAP"/>
</dbReference>
<comment type="subcellular location">
    <subcellularLocation>
        <location evidence="1">Endoplasmic reticulum membrane</location>
        <topology evidence="1">Multi-pass membrane protein</topology>
    </subcellularLocation>
    <subcellularLocation>
        <location evidence="13">Nucleus outer membrane</location>
        <topology evidence="13">Multi-pass membrane protein</topology>
    </subcellularLocation>
</comment>
<comment type="catalytic activity">
    <reaction evidence="12">
        <text>(13S,14S)-epoxy-(4Z,7Z,9E,11E,16Z,19Z)-docosahexaenoate + glutathione = (13R)-S-glutathionyl-(14S)-hydroxy-(4Z,7Z,9E,11E,16Z,19Z)-docosahexaenoate</text>
        <dbReference type="Rhea" id="RHEA:53508"/>
        <dbReference type="ChEBI" id="CHEBI:57925"/>
        <dbReference type="ChEBI" id="CHEBI:131958"/>
        <dbReference type="ChEBI" id="CHEBI:137407"/>
    </reaction>
    <physiologicalReaction direction="left-to-right" evidence="12">
        <dbReference type="Rhea" id="RHEA:53509"/>
    </physiologicalReaction>
</comment>
<evidence type="ECO:0000313" key="23">
    <source>
        <dbReference type="EMBL" id="MEQ2262695.1"/>
    </source>
</evidence>
<keyword evidence="24" id="KW-1185">Reference proteome</keyword>
<evidence type="ECO:0000256" key="6">
    <source>
        <dbReference type="ARBA" id="ARBA00022751"/>
    </source>
</evidence>
<keyword evidence="11" id="KW-0539">Nucleus</keyword>